<feature type="compositionally biased region" description="Low complexity" evidence="1">
    <location>
        <begin position="537"/>
        <end position="553"/>
    </location>
</feature>
<evidence type="ECO:0000313" key="3">
    <source>
        <dbReference type="EMBL" id="KAJ4477640.1"/>
    </source>
</evidence>
<dbReference type="GO" id="GO:0016491">
    <property type="term" value="F:oxidoreductase activity"/>
    <property type="evidence" value="ECO:0007669"/>
    <property type="project" value="TreeGrafter"/>
</dbReference>
<dbReference type="AlphaFoldDB" id="A0A9W9DNJ7"/>
<reference evidence="3" key="1">
    <citation type="submission" date="2022-08" db="EMBL/GenBank/DDBJ databases">
        <authorList>
            <consortium name="DOE Joint Genome Institute"/>
            <person name="Min B."/>
            <person name="Riley R."/>
            <person name="Sierra-Patev S."/>
            <person name="Naranjo-Ortiz M."/>
            <person name="Looney B."/>
            <person name="Konkel Z."/>
            <person name="Slot J.C."/>
            <person name="Sakamoto Y."/>
            <person name="Steenwyk J.L."/>
            <person name="Rokas A."/>
            <person name="Carro J."/>
            <person name="Camarero S."/>
            <person name="Ferreira P."/>
            <person name="Molpeceres G."/>
            <person name="Ruiz-Duenas F.J."/>
            <person name="Serrano A."/>
            <person name="Henrissat B."/>
            <person name="Drula E."/>
            <person name="Hughes K.W."/>
            <person name="Mata J.L."/>
            <person name="Ishikawa N.K."/>
            <person name="Vargas-Isla R."/>
            <person name="Ushijima S."/>
            <person name="Smith C.A."/>
            <person name="Ahrendt S."/>
            <person name="Andreopoulos W."/>
            <person name="He G."/>
            <person name="Labutti K."/>
            <person name="Lipzen A."/>
            <person name="Ng V."/>
            <person name="Sandor L."/>
            <person name="Barry K."/>
            <person name="Martinez A.T."/>
            <person name="Xiao Y."/>
            <person name="Gibbons J.G."/>
            <person name="Terashima K."/>
            <person name="Hibbett D.S."/>
            <person name="Grigoriev I.V."/>
        </authorList>
    </citation>
    <scope>NUCLEOTIDE SEQUENCE</scope>
    <source>
        <strain evidence="3">Sp2 HRB7682 ss15</strain>
    </source>
</reference>
<comment type="caution">
    <text evidence="3">The sequence shown here is derived from an EMBL/GenBank/DDBJ whole genome shotgun (WGS) entry which is preliminary data.</text>
</comment>
<gene>
    <name evidence="3" type="ORF">C8J55DRAFT_515133</name>
</gene>
<proteinExistence type="predicted"/>
<name>A0A9W9DNJ7_9AGAR</name>
<reference evidence="3" key="2">
    <citation type="journal article" date="2023" name="Proc. Natl. Acad. Sci. U.S.A.">
        <title>A global phylogenomic analysis of the shiitake genus Lentinula.</title>
        <authorList>
            <person name="Sierra-Patev S."/>
            <person name="Min B."/>
            <person name="Naranjo-Ortiz M."/>
            <person name="Looney B."/>
            <person name="Konkel Z."/>
            <person name="Slot J.C."/>
            <person name="Sakamoto Y."/>
            <person name="Steenwyk J.L."/>
            <person name="Rokas A."/>
            <person name="Carro J."/>
            <person name="Camarero S."/>
            <person name="Ferreira P."/>
            <person name="Molpeceres G."/>
            <person name="Ruiz-Duenas F.J."/>
            <person name="Serrano A."/>
            <person name="Henrissat B."/>
            <person name="Drula E."/>
            <person name="Hughes K.W."/>
            <person name="Mata J.L."/>
            <person name="Ishikawa N.K."/>
            <person name="Vargas-Isla R."/>
            <person name="Ushijima S."/>
            <person name="Smith C.A."/>
            <person name="Donoghue J."/>
            <person name="Ahrendt S."/>
            <person name="Andreopoulos W."/>
            <person name="He G."/>
            <person name="LaButti K."/>
            <person name="Lipzen A."/>
            <person name="Ng V."/>
            <person name="Riley R."/>
            <person name="Sandor L."/>
            <person name="Barry K."/>
            <person name="Martinez A.T."/>
            <person name="Xiao Y."/>
            <person name="Gibbons J.G."/>
            <person name="Terashima K."/>
            <person name="Grigoriev I.V."/>
            <person name="Hibbett D."/>
        </authorList>
    </citation>
    <scope>NUCLEOTIDE SEQUENCE</scope>
    <source>
        <strain evidence="3">Sp2 HRB7682 ss15</strain>
    </source>
</reference>
<keyword evidence="2" id="KW-0472">Membrane</keyword>
<feature type="transmembrane region" description="Helical" evidence="2">
    <location>
        <begin position="97"/>
        <end position="119"/>
    </location>
</feature>
<dbReference type="GO" id="GO:0008202">
    <property type="term" value="P:steroid metabolic process"/>
    <property type="evidence" value="ECO:0007669"/>
    <property type="project" value="TreeGrafter"/>
</dbReference>
<evidence type="ECO:0000256" key="2">
    <source>
        <dbReference type="SAM" id="Phobius"/>
    </source>
</evidence>
<keyword evidence="2" id="KW-1133">Transmembrane helix</keyword>
<keyword evidence="2" id="KW-0812">Transmembrane</keyword>
<dbReference type="Proteomes" id="UP001150238">
    <property type="component" value="Unassembled WGS sequence"/>
</dbReference>
<evidence type="ECO:0008006" key="5">
    <source>
        <dbReference type="Google" id="ProtNLM"/>
    </source>
</evidence>
<dbReference type="PANTHER" id="PTHR43313:SF1">
    <property type="entry name" value="3BETA-HYDROXYSTEROID DEHYDROGENASE DHS-16"/>
    <property type="match status" value="1"/>
</dbReference>
<organism evidence="3 4">
    <name type="scientific">Lentinula lateritia</name>
    <dbReference type="NCBI Taxonomy" id="40482"/>
    <lineage>
        <taxon>Eukaryota</taxon>
        <taxon>Fungi</taxon>
        <taxon>Dikarya</taxon>
        <taxon>Basidiomycota</taxon>
        <taxon>Agaricomycotina</taxon>
        <taxon>Agaricomycetes</taxon>
        <taxon>Agaricomycetidae</taxon>
        <taxon>Agaricales</taxon>
        <taxon>Marasmiineae</taxon>
        <taxon>Omphalotaceae</taxon>
        <taxon>Lentinula</taxon>
    </lineage>
</organism>
<dbReference type="Pfam" id="PF08643">
    <property type="entry name" value="DUF1776"/>
    <property type="match status" value="1"/>
</dbReference>
<dbReference type="PANTHER" id="PTHR43313">
    <property type="entry name" value="SHORT-CHAIN DEHYDROGENASE/REDUCTASE FAMILY 9C"/>
    <property type="match status" value="1"/>
</dbReference>
<sequence length="587" mass="63300">MTTIEKLEEYLDALEEYVFASFAATAPTPGIRESINQLWVDIARYGPTIPASINDATMSVRKRIPGLGDFEIPPPPPPPPPMSWEEKSRDWVENHPWIVGGIVVVGLGVGTGLLAGYRYHRAARRSRSRPEHSHSRRQVVVVLGGDSPYGLPLILNLEAKGYIVITSVSSMEYVEDLERKSHGFVRALVLDPAHIDTVPVFLRSLGATLSRHFPINAAGDPYASPSSHPYIHSIISLLTLPPTFLHPSAPFEHISLVDTYLPYITQTQLTPLQIIQSLLPLLRNPHVPHSDPKSIIICLPAAETRVGSAFSGVQSMSAVGTLRAAEVLRKEIRVAASTGKSGEMMRGVRVVVVDVDIEDSLRSDTSSSSSSGSGSIPPDAYKAMEHWTASEKLTYGPGFISSMTESSCSSSTRTPPHIGTFVSTILGVVSNARYGFGSYSSSAFGVQFGVGRFLSWMRGDRLFVRSSVYASTFFLPLRILATIPSVLHSLLNFLSQPFARRSSHLHLPPPPQAASSAPLTDSGANQLKLSSVPTSTASASASTSSFDSSTSLASEEDADIESNVGETMGDSMIEHSWIALPVQGEGK</sequence>
<accession>A0A9W9DNJ7</accession>
<dbReference type="EMBL" id="JANVFS010000018">
    <property type="protein sequence ID" value="KAJ4477640.1"/>
    <property type="molecule type" value="Genomic_DNA"/>
</dbReference>
<evidence type="ECO:0000313" key="4">
    <source>
        <dbReference type="Proteomes" id="UP001150238"/>
    </source>
</evidence>
<protein>
    <recommendedName>
        <fullName evidence="5">DUF1776-domain-containing protein</fullName>
    </recommendedName>
</protein>
<feature type="region of interest" description="Disordered" evidence="1">
    <location>
        <begin position="537"/>
        <end position="558"/>
    </location>
</feature>
<dbReference type="InterPro" id="IPR013952">
    <property type="entry name" value="DUF1776_fun"/>
</dbReference>
<evidence type="ECO:0000256" key="1">
    <source>
        <dbReference type="SAM" id="MobiDB-lite"/>
    </source>
</evidence>